<dbReference type="SUPFAM" id="SSF47384">
    <property type="entry name" value="Homodimeric domain of signal transducing histidine kinase"/>
    <property type="match status" value="1"/>
</dbReference>
<accession>A0A0M7AWT3</accession>
<dbReference type="SMART" id="SM00388">
    <property type="entry name" value="HisKA"/>
    <property type="match status" value="1"/>
</dbReference>
<dbReference type="CDD" id="cd00082">
    <property type="entry name" value="HisKA"/>
    <property type="match status" value="1"/>
</dbReference>
<dbReference type="PANTHER" id="PTHR45436:SF5">
    <property type="entry name" value="SENSOR HISTIDINE KINASE TRCS"/>
    <property type="match status" value="1"/>
</dbReference>
<feature type="domain" description="Histidine kinase" evidence="10">
    <location>
        <begin position="244"/>
        <end position="453"/>
    </location>
</feature>
<gene>
    <name evidence="11" type="primary">qseC_2</name>
    <name evidence="11" type="ORF">LA5096_05847</name>
</gene>
<dbReference type="OrthoDB" id="913606at2"/>
<dbReference type="Pfam" id="PF00512">
    <property type="entry name" value="HisKA"/>
    <property type="match status" value="1"/>
</dbReference>
<dbReference type="InterPro" id="IPR050428">
    <property type="entry name" value="TCS_sensor_his_kinase"/>
</dbReference>
<keyword evidence="12" id="KW-1185">Reference proteome</keyword>
<dbReference type="InterPro" id="IPR005467">
    <property type="entry name" value="His_kinase_dom"/>
</dbReference>
<dbReference type="RefSeq" id="WP_055120919.1">
    <property type="nucleotide sequence ID" value="NZ_CXWA01000012.1"/>
</dbReference>
<dbReference type="InterPro" id="IPR013727">
    <property type="entry name" value="2CSK_N"/>
</dbReference>
<dbReference type="GeneID" id="97673086"/>
<dbReference type="InterPro" id="IPR003594">
    <property type="entry name" value="HATPase_dom"/>
</dbReference>
<dbReference type="AlphaFoldDB" id="A0A0M7AWT3"/>
<keyword evidence="8" id="KW-1133">Transmembrane helix</keyword>
<proteinExistence type="predicted"/>
<dbReference type="InterPro" id="IPR036097">
    <property type="entry name" value="HisK_dim/P_sf"/>
</dbReference>
<comment type="catalytic activity">
    <reaction evidence="1">
        <text>ATP + protein L-histidine = ADP + protein N-phospho-L-histidine.</text>
        <dbReference type="EC" id="2.7.13.3"/>
    </reaction>
</comment>
<keyword evidence="9" id="KW-0472">Membrane</keyword>
<keyword evidence="5 11" id="KW-0808">Transferase</keyword>
<dbReference type="EC" id="2.7.13.3" evidence="3"/>
<keyword evidence="4" id="KW-0597">Phosphoprotein</keyword>
<dbReference type="GO" id="GO:0016020">
    <property type="term" value="C:membrane"/>
    <property type="evidence" value="ECO:0007669"/>
    <property type="project" value="UniProtKB-SubCell"/>
</dbReference>
<dbReference type="SUPFAM" id="SSF55874">
    <property type="entry name" value="ATPase domain of HSP90 chaperone/DNA topoisomerase II/histidine kinase"/>
    <property type="match status" value="1"/>
</dbReference>
<keyword evidence="6" id="KW-0812">Transmembrane</keyword>
<dbReference type="STRING" id="311410.LA5095_05493"/>
<evidence type="ECO:0000256" key="4">
    <source>
        <dbReference type="ARBA" id="ARBA00022553"/>
    </source>
</evidence>
<reference evidence="12" key="1">
    <citation type="submission" date="2015-07" db="EMBL/GenBank/DDBJ databases">
        <authorList>
            <person name="Rodrigo-Torres Lidia"/>
            <person name="Arahal R.David."/>
        </authorList>
    </citation>
    <scope>NUCLEOTIDE SEQUENCE [LARGE SCALE GENOMIC DNA]</scope>
    <source>
        <strain evidence="12">CECT 5096</strain>
    </source>
</reference>
<dbReference type="SMART" id="SM00387">
    <property type="entry name" value="HATPase_c"/>
    <property type="match status" value="1"/>
</dbReference>
<dbReference type="InterPro" id="IPR003661">
    <property type="entry name" value="HisK_dim/P_dom"/>
</dbReference>
<evidence type="ECO:0000256" key="8">
    <source>
        <dbReference type="ARBA" id="ARBA00022989"/>
    </source>
</evidence>
<dbReference type="Proteomes" id="UP000049983">
    <property type="component" value="Unassembled WGS sequence"/>
</dbReference>
<name>A0A0M7AWT3_9HYPH</name>
<dbReference type="PRINTS" id="PR00344">
    <property type="entry name" value="BCTRLSENSOR"/>
</dbReference>
<dbReference type="InterPro" id="IPR036890">
    <property type="entry name" value="HATPase_C_sf"/>
</dbReference>
<dbReference type="GO" id="GO:0000155">
    <property type="term" value="F:phosphorelay sensor kinase activity"/>
    <property type="evidence" value="ECO:0007669"/>
    <property type="project" value="InterPro"/>
</dbReference>
<protein>
    <recommendedName>
        <fullName evidence="3">histidine kinase</fullName>
        <ecNumber evidence="3">2.7.13.3</ecNumber>
    </recommendedName>
</protein>
<evidence type="ECO:0000256" key="6">
    <source>
        <dbReference type="ARBA" id="ARBA00022692"/>
    </source>
</evidence>
<dbReference type="Gene3D" id="3.30.565.10">
    <property type="entry name" value="Histidine kinase-like ATPase, C-terminal domain"/>
    <property type="match status" value="1"/>
</dbReference>
<evidence type="ECO:0000256" key="7">
    <source>
        <dbReference type="ARBA" id="ARBA00022777"/>
    </source>
</evidence>
<evidence type="ECO:0000313" key="11">
    <source>
        <dbReference type="EMBL" id="CTQ78816.1"/>
    </source>
</evidence>
<dbReference type="InterPro" id="IPR004358">
    <property type="entry name" value="Sig_transdc_His_kin-like_C"/>
</dbReference>
<sequence length="453" mass="48881">MKRIYSLRLRLTLIILVPLLFVAGATGLWQLNNARVTAGDVFDRSLQSAALAVTNDVALSGGDALAPNTRKILSDTSGGPVFYHVYAPDGVIVAGYATPPVGIPLAGDGDLNPVYFNAEYLGRDVRGFRMRTRMQVDGFSGIFTTTVWQDVAIRETFVEDLMLRSLITISSIITSLALIVWFGIRIGLHPLNDLQQAIDLRSGAVLKPIQRPVPVEVEGIVRTLNRLLGQVSEAMATQSEFISNAAHQLRNPIAGVLALAESVRSAPSDADMRERADDLVDAAKETSHLAQKLLTYERTKSISPTSAKENFSINDLLVGIVDSFRRKNADTVAVDLRIPEEDISVTGDRTMIREAVSNLIDNALKHGGSQLSEITVSLEAVSATTTIVVQDNGKGLTDAQIQTALQRFGQVSERSDGSGLGLPIVERVAERHGGGLKLHAGQPGLEARFTIAR</sequence>
<comment type="subcellular location">
    <subcellularLocation>
        <location evidence="2">Membrane</location>
    </subcellularLocation>
</comment>
<evidence type="ECO:0000256" key="2">
    <source>
        <dbReference type="ARBA" id="ARBA00004370"/>
    </source>
</evidence>
<evidence type="ECO:0000256" key="9">
    <source>
        <dbReference type="ARBA" id="ARBA00023136"/>
    </source>
</evidence>
<evidence type="ECO:0000256" key="5">
    <source>
        <dbReference type="ARBA" id="ARBA00022679"/>
    </source>
</evidence>
<evidence type="ECO:0000256" key="1">
    <source>
        <dbReference type="ARBA" id="ARBA00000085"/>
    </source>
</evidence>
<dbReference type="Gene3D" id="1.10.287.130">
    <property type="match status" value="1"/>
</dbReference>
<dbReference type="Pfam" id="PF08521">
    <property type="entry name" value="2CSK_N"/>
    <property type="match status" value="1"/>
</dbReference>
<dbReference type="PROSITE" id="PS50109">
    <property type="entry name" value="HIS_KIN"/>
    <property type="match status" value="1"/>
</dbReference>
<evidence type="ECO:0000259" key="10">
    <source>
        <dbReference type="PROSITE" id="PS50109"/>
    </source>
</evidence>
<dbReference type="Pfam" id="PF02518">
    <property type="entry name" value="HATPase_c"/>
    <property type="match status" value="1"/>
</dbReference>
<evidence type="ECO:0000256" key="3">
    <source>
        <dbReference type="ARBA" id="ARBA00012438"/>
    </source>
</evidence>
<keyword evidence="7" id="KW-0418">Kinase</keyword>
<evidence type="ECO:0000313" key="12">
    <source>
        <dbReference type="Proteomes" id="UP000049983"/>
    </source>
</evidence>
<organism evidence="11 12">
    <name type="scientific">Roseibium album</name>
    <dbReference type="NCBI Taxonomy" id="311410"/>
    <lineage>
        <taxon>Bacteria</taxon>
        <taxon>Pseudomonadati</taxon>
        <taxon>Pseudomonadota</taxon>
        <taxon>Alphaproteobacteria</taxon>
        <taxon>Hyphomicrobiales</taxon>
        <taxon>Stappiaceae</taxon>
        <taxon>Roseibium</taxon>
    </lineage>
</organism>
<dbReference type="EMBL" id="CXWC01000016">
    <property type="protein sequence ID" value="CTQ78816.1"/>
    <property type="molecule type" value="Genomic_DNA"/>
</dbReference>
<dbReference type="PANTHER" id="PTHR45436">
    <property type="entry name" value="SENSOR HISTIDINE KINASE YKOH"/>
    <property type="match status" value="1"/>
</dbReference>